<proteinExistence type="predicted"/>
<name>A0A834FUN6_RHOSS</name>
<evidence type="ECO:0000256" key="1">
    <source>
        <dbReference type="SAM" id="Phobius"/>
    </source>
</evidence>
<reference evidence="2" key="1">
    <citation type="submission" date="2019-11" db="EMBL/GenBank/DDBJ databases">
        <authorList>
            <person name="Liu Y."/>
            <person name="Hou J."/>
            <person name="Li T.-Q."/>
            <person name="Guan C.-H."/>
            <person name="Wu X."/>
            <person name="Wu H.-Z."/>
            <person name="Ling F."/>
            <person name="Zhang R."/>
            <person name="Shi X.-G."/>
            <person name="Ren J.-P."/>
            <person name="Chen E.-F."/>
            <person name="Sun J.-M."/>
        </authorList>
    </citation>
    <scope>NUCLEOTIDE SEQUENCE</scope>
    <source>
        <strain evidence="2">Adult_tree_wgs_1</strain>
        <tissue evidence="2">Leaves</tissue>
    </source>
</reference>
<keyword evidence="1" id="KW-0472">Membrane</keyword>
<feature type="transmembrane region" description="Helical" evidence="1">
    <location>
        <begin position="111"/>
        <end position="134"/>
    </location>
</feature>
<accession>A0A834FUN6</accession>
<feature type="transmembrane region" description="Helical" evidence="1">
    <location>
        <begin position="154"/>
        <end position="174"/>
    </location>
</feature>
<keyword evidence="1" id="KW-0812">Transmembrane</keyword>
<protein>
    <submittedName>
        <fullName evidence="2">Uncharacterized protein</fullName>
    </submittedName>
</protein>
<sequence length="224" mass="25531">MKVNDFPKPQPLYNGATKPKNRYTTSPLCSSHKFKMYNLDTRFVVPALLNLALSLLQQHQGKPWLPSPPSLNMNWKIWFFSIVILLLFLITSARLPLSLRAGRIRVRAGDFSFFLLISLLGSVLLPLPIFWFGYTTILCISPWHSFLSGLLMQFLFSVWDILCNIPVLIITCMFQNRQQDETETDPPPPQVLVADDDIDIRGNPILPEQPPSKLITVVVQPLDE</sequence>
<dbReference type="Proteomes" id="UP000626092">
    <property type="component" value="Unassembled WGS sequence"/>
</dbReference>
<dbReference type="EMBL" id="WJXA01000383">
    <property type="protein sequence ID" value="KAF7113004.1"/>
    <property type="molecule type" value="Genomic_DNA"/>
</dbReference>
<gene>
    <name evidence="2" type="ORF">RHSIM_RhsimUnG0170500</name>
</gene>
<feature type="transmembrane region" description="Helical" evidence="1">
    <location>
        <begin position="77"/>
        <end position="99"/>
    </location>
</feature>
<dbReference type="OrthoDB" id="1725376at2759"/>
<organism evidence="2 3">
    <name type="scientific">Rhododendron simsii</name>
    <name type="common">Sims's rhododendron</name>
    <dbReference type="NCBI Taxonomy" id="118357"/>
    <lineage>
        <taxon>Eukaryota</taxon>
        <taxon>Viridiplantae</taxon>
        <taxon>Streptophyta</taxon>
        <taxon>Embryophyta</taxon>
        <taxon>Tracheophyta</taxon>
        <taxon>Spermatophyta</taxon>
        <taxon>Magnoliopsida</taxon>
        <taxon>eudicotyledons</taxon>
        <taxon>Gunneridae</taxon>
        <taxon>Pentapetalae</taxon>
        <taxon>asterids</taxon>
        <taxon>Ericales</taxon>
        <taxon>Ericaceae</taxon>
        <taxon>Ericoideae</taxon>
        <taxon>Rhodoreae</taxon>
        <taxon>Rhododendron</taxon>
    </lineage>
</organism>
<dbReference type="AlphaFoldDB" id="A0A834FUN6"/>
<evidence type="ECO:0000313" key="3">
    <source>
        <dbReference type="Proteomes" id="UP000626092"/>
    </source>
</evidence>
<comment type="caution">
    <text evidence="2">The sequence shown here is derived from an EMBL/GenBank/DDBJ whole genome shotgun (WGS) entry which is preliminary data.</text>
</comment>
<keyword evidence="3" id="KW-1185">Reference proteome</keyword>
<keyword evidence="1" id="KW-1133">Transmembrane helix</keyword>
<evidence type="ECO:0000313" key="2">
    <source>
        <dbReference type="EMBL" id="KAF7113004.1"/>
    </source>
</evidence>